<feature type="compositionally biased region" description="Low complexity" evidence="1">
    <location>
        <begin position="18"/>
        <end position="27"/>
    </location>
</feature>
<reference evidence="2 3" key="1">
    <citation type="submission" date="2009-11" db="EMBL/GenBank/DDBJ databases">
        <authorList>
            <person name="Weinstock G."/>
            <person name="Sodergren E."/>
            <person name="Clifton S."/>
            <person name="Fulton L."/>
            <person name="Fulton B."/>
            <person name="Courtney L."/>
            <person name="Fronick C."/>
            <person name="Harrison M."/>
            <person name="Strong C."/>
            <person name="Farmer C."/>
            <person name="Delahaunty K."/>
            <person name="Markovic C."/>
            <person name="Hall O."/>
            <person name="Minx P."/>
            <person name="Tomlinson C."/>
            <person name="Mitreva M."/>
            <person name="Nelson J."/>
            <person name="Hou S."/>
            <person name="Wollam A."/>
            <person name="Pepin K.H."/>
            <person name="Johnson M."/>
            <person name="Bhonagiri V."/>
            <person name="Nash W.E."/>
            <person name="Warren W."/>
            <person name="Chinwalla A."/>
            <person name="Mardis E.R."/>
            <person name="Wilson R.K."/>
        </authorList>
    </citation>
    <scope>NUCLEOTIDE SEQUENCE [LARGE SCALE GENOMIC DNA]</scope>
    <source>
        <strain evidence="2 3">DSM 20093</strain>
    </source>
</reference>
<protein>
    <submittedName>
        <fullName evidence="2">Uncharacterized protein</fullName>
    </submittedName>
</protein>
<name>D1NWG5_9BIFI</name>
<feature type="compositionally biased region" description="Low complexity" evidence="1">
    <location>
        <begin position="1"/>
        <end position="10"/>
    </location>
</feature>
<proteinExistence type="predicted"/>
<dbReference type="AlphaFoldDB" id="D1NWG5"/>
<evidence type="ECO:0000313" key="2">
    <source>
        <dbReference type="EMBL" id="EFA22451.1"/>
    </source>
</evidence>
<evidence type="ECO:0000256" key="1">
    <source>
        <dbReference type="SAM" id="MobiDB-lite"/>
    </source>
</evidence>
<dbReference type="EMBL" id="ABXB03000004">
    <property type="protein sequence ID" value="EFA22451.1"/>
    <property type="molecule type" value="Genomic_DNA"/>
</dbReference>
<gene>
    <name evidence="2" type="ORF">BIFGAL_04215</name>
</gene>
<sequence>MRGAGSLTPTTPAPRPLPAATTSSTTTKKVPQQLLGTFLLALCRNFRDRRAFPTPRKASVPAPHAQISY</sequence>
<dbReference type="STRING" id="561180.BIFGAL_04215"/>
<evidence type="ECO:0000313" key="3">
    <source>
        <dbReference type="Proteomes" id="UP000003656"/>
    </source>
</evidence>
<comment type="caution">
    <text evidence="2">The sequence shown here is derived from an EMBL/GenBank/DDBJ whole genome shotgun (WGS) entry which is preliminary data.</text>
</comment>
<feature type="region of interest" description="Disordered" evidence="1">
    <location>
        <begin position="1"/>
        <end position="28"/>
    </location>
</feature>
<accession>D1NWG5</accession>
<dbReference type="Proteomes" id="UP000003656">
    <property type="component" value="Unassembled WGS sequence"/>
</dbReference>
<organism evidence="2 3">
    <name type="scientific">Bifidobacterium gallicum DSM 20093 = LMG 11596</name>
    <dbReference type="NCBI Taxonomy" id="561180"/>
    <lineage>
        <taxon>Bacteria</taxon>
        <taxon>Bacillati</taxon>
        <taxon>Actinomycetota</taxon>
        <taxon>Actinomycetes</taxon>
        <taxon>Bifidobacteriales</taxon>
        <taxon>Bifidobacteriaceae</taxon>
        <taxon>Bifidobacterium</taxon>
    </lineage>
</organism>